<evidence type="ECO:0000313" key="1">
    <source>
        <dbReference type="EMBL" id="MBW0574809.1"/>
    </source>
</evidence>
<accession>A0A9Q3K7Z7</accession>
<evidence type="ECO:0000313" key="2">
    <source>
        <dbReference type="Proteomes" id="UP000765509"/>
    </source>
</evidence>
<dbReference type="AlphaFoldDB" id="A0A9Q3K7Z7"/>
<reference evidence="1" key="1">
    <citation type="submission" date="2021-03" db="EMBL/GenBank/DDBJ databases">
        <title>Draft genome sequence of rust myrtle Austropuccinia psidii MF-1, a brazilian biotype.</title>
        <authorList>
            <person name="Quecine M.C."/>
            <person name="Pachon D.M.R."/>
            <person name="Bonatelli M.L."/>
            <person name="Correr F.H."/>
            <person name="Franceschini L.M."/>
            <person name="Leite T.F."/>
            <person name="Margarido G.R.A."/>
            <person name="Almeida C.A."/>
            <person name="Ferrarezi J.A."/>
            <person name="Labate C.A."/>
        </authorList>
    </citation>
    <scope>NUCLEOTIDE SEQUENCE</scope>
    <source>
        <strain evidence="1">MF-1</strain>
    </source>
</reference>
<name>A0A9Q3K7Z7_9BASI</name>
<dbReference type="Proteomes" id="UP000765509">
    <property type="component" value="Unassembled WGS sequence"/>
</dbReference>
<sequence>MGPMVIYGQDWLRWTHLALLADGLPPFGLIGLGQKGHKWPTDCGPRPTACGVWTVDRNYGPQTVEAIAGLNGTKRPFRPGTP</sequence>
<keyword evidence="2" id="KW-1185">Reference proteome</keyword>
<organism evidence="1 2">
    <name type="scientific">Austropuccinia psidii MF-1</name>
    <dbReference type="NCBI Taxonomy" id="1389203"/>
    <lineage>
        <taxon>Eukaryota</taxon>
        <taxon>Fungi</taxon>
        <taxon>Dikarya</taxon>
        <taxon>Basidiomycota</taxon>
        <taxon>Pucciniomycotina</taxon>
        <taxon>Pucciniomycetes</taxon>
        <taxon>Pucciniales</taxon>
        <taxon>Sphaerophragmiaceae</taxon>
        <taxon>Austropuccinia</taxon>
    </lineage>
</organism>
<comment type="caution">
    <text evidence="1">The sequence shown here is derived from an EMBL/GenBank/DDBJ whole genome shotgun (WGS) entry which is preliminary data.</text>
</comment>
<dbReference type="EMBL" id="AVOT02094986">
    <property type="protein sequence ID" value="MBW0574809.1"/>
    <property type="molecule type" value="Genomic_DNA"/>
</dbReference>
<gene>
    <name evidence="1" type="ORF">O181_114524</name>
</gene>
<proteinExistence type="predicted"/>
<protein>
    <submittedName>
        <fullName evidence="1">Uncharacterized protein</fullName>
    </submittedName>
</protein>